<evidence type="ECO:0000313" key="2">
    <source>
        <dbReference type="EMBL" id="PIP76056.1"/>
    </source>
</evidence>
<dbReference type="CDD" id="cd09854">
    <property type="entry name" value="PIN_VapC-like"/>
    <property type="match status" value="1"/>
</dbReference>
<dbReference type="InterPro" id="IPR002716">
    <property type="entry name" value="PIN_dom"/>
</dbReference>
<gene>
    <name evidence="2" type="ORF">COW86_00230</name>
</gene>
<evidence type="ECO:0000259" key="1">
    <source>
        <dbReference type="Pfam" id="PF13470"/>
    </source>
</evidence>
<dbReference type="SUPFAM" id="SSF88723">
    <property type="entry name" value="PIN domain-like"/>
    <property type="match status" value="1"/>
</dbReference>
<dbReference type="Proteomes" id="UP000230159">
    <property type="component" value="Unassembled WGS sequence"/>
</dbReference>
<evidence type="ECO:0000313" key="3">
    <source>
        <dbReference type="Proteomes" id="UP000230159"/>
    </source>
</evidence>
<comment type="caution">
    <text evidence="2">The sequence shown here is derived from an EMBL/GenBank/DDBJ whole genome shotgun (WGS) entry which is preliminary data.</text>
</comment>
<reference evidence="2 3" key="1">
    <citation type="submission" date="2017-09" db="EMBL/GenBank/DDBJ databases">
        <title>Depth-based differentiation of microbial function through sediment-hosted aquifers and enrichment of novel symbionts in the deep terrestrial subsurface.</title>
        <authorList>
            <person name="Probst A.J."/>
            <person name="Ladd B."/>
            <person name="Jarett J.K."/>
            <person name="Geller-Mcgrath D.E."/>
            <person name="Sieber C.M."/>
            <person name="Emerson J.B."/>
            <person name="Anantharaman K."/>
            <person name="Thomas B.C."/>
            <person name="Malmstrom R."/>
            <person name="Stieglmeier M."/>
            <person name="Klingl A."/>
            <person name="Woyke T."/>
            <person name="Ryan C.M."/>
            <person name="Banfield J.F."/>
        </authorList>
    </citation>
    <scope>NUCLEOTIDE SEQUENCE [LARGE SCALE GENOMIC DNA]</scope>
    <source>
        <strain evidence="2">CG22_combo_CG10-13_8_21_14_all_39_9</strain>
    </source>
</reference>
<dbReference type="PANTHER" id="PTHR34610">
    <property type="entry name" value="SSL7007 PROTEIN"/>
    <property type="match status" value="1"/>
</dbReference>
<accession>A0A2H0D1M9</accession>
<dbReference type="InterPro" id="IPR002850">
    <property type="entry name" value="PIN_toxin-like"/>
</dbReference>
<proteinExistence type="predicted"/>
<dbReference type="EMBL" id="PCTN01000008">
    <property type="protein sequence ID" value="PIP76056.1"/>
    <property type="molecule type" value="Genomic_DNA"/>
</dbReference>
<dbReference type="Pfam" id="PF13470">
    <property type="entry name" value="PIN_3"/>
    <property type="match status" value="1"/>
</dbReference>
<protein>
    <submittedName>
        <fullName evidence="2">Putative toxin-antitoxin system toxin component, PIN family</fullName>
    </submittedName>
</protein>
<dbReference type="PANTHER" id="PTHR34610:SF3">
    <property type="entry name" value="SSL7007 PROTEIN"/>
    <property type="match status" value="1"/>
</dbReference>
<dbReference type="NCBIfam" id="TIGR00305">
    <property type="entry name" value="putative toxin-antitoxin system toxin component, PIN family"/>
    <property type="match status" value="1"/>
</dbReference>
<dbReference type="AlphaFoldDB" id="A0A2H0D1M9"/>
<dbReference type="InterPro" id="IPR029060">
    <property type="entry name" value="PIN-like_dom_sf"/>
</dbReference>
<organism evidence="2 3">
    <name type="scientific">Candidatus Kuenenbacteria bacterium CG22_combo_CG10-13_8_21_14_all_39_9</name>
    <dbReference type="NCBI Taxonomy" id="1974621"/>
    <lineage>
        <taxon>Bacteria</taxon>
        <taxon>Candidatus Kueneniibacteriota</taxon>
    </lineage>
</organism>
<dbReference type="Gene3D" id="3.40.50.1010">
    <property type="entry name" value="5'-nuclease"/>
    <property type="match status" value="1"/>
</dbReference>
<name>A0A2H0D1M9_9BACT</name>
<feature type="domain" description="PIN" evidence="1">
    <location>
        <begin position="19"/>
        <end position="123"/>
    </location>
</feature>
<sequence length="168" mass="20020">MIIFNLPFNINNIKLMLTIVIDTNILIDAWQDDFSYARRIIDEVVTGNIRAVASHKIWREYQLIFDKLINNSRHYEMAQKFFYAVEEVQPKTRVRVVKYDQQDNKFFDAAIAGKAKYIISNDCHLWEIGEYQGIQVKKPEDFWIEYKNKNDDTGSENWQAWMKNVMGR</sequence>